<gene>
    <name evidence="1" type="ORF">APZ42_029924</name>
</gene>
<protein>
    <recommendedName>
        <fullName evidence="3">HAT C-terminal dimerisation domain-containing protein</fullName>
    </recommendedName>
</protein>
<accession>A0A164P7I2</accession>
<proteinExistence type="predicted"/>
<reference evidence="1 2" key="1">
    <citation type="submission" date="2016-03" db="EMBL/GenBank/DDBJ databases">
        <title>EvidentialGene: Evidence-directed Construction of Genes on Genomes.</title>
        <authorList>
            <person name="Gilbert D.G."/>
            <person name="Choi J.-H."/>
            <person name="Mockaitis K."/>
            <person name="Colbourne J."/>
            <person name="Pfrender M."/>
        </authorList>
    </citation>
    <scope>NUCLEOTIDE SEQUENCE [LARGE SCALE GENOMIC DNA]</scope>
    <source>
        <strain evidence="1 2">Xinb3</strain>
        <tissue evidence="1">Complete organism</tissue>
    </source>
</reference>
<comment type="caution">
    <text evidence="1">The sequence shown here is derived from an EMBL/GenBank/DDBJ whole genome shotgun (WGS) entry which is preliminary data.</text>
</comment>
<organism evidence="1 2">
    <name type="scientific">Daphnia magna</name>
    <dbReference type="NCBI Taxonomy" id="35525"/>
    <lineage>
        <taxon>Eukaryota</taxon>
        <taxon>Metazoa</taxon>
        <taxon>Ecdysozoa</taxon>
        <taxon>Arthropoda</taxon>
        <taxon>Crustacea</taxon>
        <taxon>Branchiopoda</taxon>
        <taxon>Diplostraca</taxon>
        <taxon>Cladocera</taxon>
        <taxon>Anomopoda</taxon>
        <taxon>Daphniidae</taxon>
        <taxon>Daphnia</taxon>
    </lineage>
</organism>
<dbReference type="AlphaFoldDB" id="A0A164P7I2"/>
<dbReference type="Proteomes" id="UP000076858">
    <property type="component" value="Unassembled WGS sequence"/>
</dbReference>
<evidence type="ECO:0000313" key="1">
    <source>
        <dbReference type="EMBL" id="KZS06590.1"/>
    </source>
</evidence>
<dbReference type="EMBL" id="LRGB01002674">
    <property type="protein sequence ID" value="KZS06590.1"/>
    <property type="molecule type" value="Genomic_DNA"/>
</dbReference>
<sequence>MFCQSLDQLNDFPTITLLYNILVYFRRYNVTLPSSASVERLFSQGGLIFSSRRLKLTETFQDASLF</sequence>
<keyword evidence="2" id="KW-1185">Reference proteome</keyword>
<evidence type="ECO:0000313" key="2">
    <source>
        <dbReference type="Proteomes" id="UP000076858"/>
    </source>
</evidence>
<evidence type="ECO:0008006" key="3">
    <source>
        <dbReference type="Google" id="ProtNLM"/>
    </source>
</evidence>
<name>A0A164P7I2_9CRUS</name>